<evidence type="ECO:0000256" key="1">
    <source>
        <dbReference type="ARBA" id="ARBA00001966"/>
    </source>
</evidence>
<evidence type="ECO:0000256" key="5">
    <source>
        <dbReference type="ARBA" id="ARBA00023014"/>
    </source>
</evidence>
<evidence type="ECO:0000313" key="7">
    <source>
        <dbReference type="EMBL" id="MBS2097845.1"/>
    </source>
</evidence>
<gene>
    <name evidence="7" type="ORF">KEM10_06100</name>
</gene>
<evidence type="ECO:0000256" key="2">
    <source>
        <dbReference type="ARBA" id="ARBA00022691"/>
    </source>
</evidence>
<evidence type="ECO:0000259" key="6">
    <source>
        <dbReference type="PROSITE" id="PS51918"/>
    </source>
</evidence>
<evidence type="ECO:0000256" key="4">
    <source>
        <dbReference type="ARBA" id="ARBA00023004"/>
    </source>
</evidence>
<dbReference type="PANTHER" id="PTHR43288:SF1">
    <property type="entry name" value="GLYCYL-RADICAL ENZYME ACTIVATING ENZYME MJ0021-RELATED"/>
    <property type="match status" value="1"/>
</dbReference>
<sequence length="413" mass="47669">MGEYYIWLNTLVNKCKSDYSAWPELKWLNPYEAFESLELRSALIDQSNKSSLFKQTKPYHKQISKGCQICGEGSWSCLFITNQCNAACFYCPVSQKQDETPGTQGLDFNTPAEFANYVNRLQFKGVSFSGGEPLLYFDRTLAYLNEVRKKCDKDLYVWAYTNGILANREKMELLAKAGLNEIRFDIGATGFKLDKIAFAKGLIPNISIEIPAVPEEKERLKELLPQMIEVGVTNLNLHQLRLTPHNVKHLSKHDYTYIPAERPIVLESELAALEIIQYARENDLNIGINYCSFFYKHRFQKAGYRRQLAQALQINSSEITENGYIRILSDNHIEYRSVKLFEKQPEGLETQPLVIANKTYFIAKPLLFTEKISPAEKEMIIRMISEKTAVIPSDPFLFKVWQKEYIEEGLREF</sequence>
<organism evidence="7 8">
    <name type="scientific">Carboxylicivirga linearis</name>
    <dbReference type="NCBI Taxonomy" id="1628157"/>
    <lineage>
        <taxon>Bacteria</taxon>
        <taxon>Pseudomonadati</taxon>
        <taxon>Bacteroidota</taxon>
        <taxon>Bacteroidia</taxon>
        <taxon>Marinilabiliales</taxon>
        <taxon>Marinilabiliaceae</taxon>
        <taxon>Carboxylicivirga</taxon>
    </lineage>
</organism>
<dbReference type="SMART" id="SM00729">
    <property type="entry name" value="Elp3"/>
    <property type="match status" value="1"/>
</dbReference>
<evidence type="ECO:0000313" key="8">
    <source>
        <dbReference type="Proteomes" id="UP000708576"/>
    </source>
</evidence>
<evidence type="ECO:0000256" key="3">
    <source>
        <dbReference type="ARBA" id="ARBA00022723"/>
    </source>
</evidence>
<keyword evidence="4" id="KW-0408">Iron</keyword>
<dbReference type="Proteomes" id="UP000708576">
    <property type="component" value="Unassembled WGS sequence"/>
</dbReference>
<keyword evidence="5" id="KW-0411">Iron-sulfur</keyword>
<dbReference type="InterPro" id="IPR006638">
    <property type="entry name" value="Elp3/MiaA/NifB-like_rSAM"/>
</dbReference>
<feature type="domain" description="Radical SAM core" evidence="6">
    <location>
        <begin position="70"/>
        <end position="285"/>
    </location>
</feature>
<dbReference type="InterPro" id="IPR040087">
    <property type="entry name" value="MJ0021-like"/>
</dbReference>
<dbReference type="SFLD" id="SFLDG01108">
    <property type="entry name" value="Uncharacterised_Radical_SAM_Su"/>
    <property type="match status" value="1"/>
</dbReference>
<proteinExistence type="predicted"/>
<dbReference type="SUPFAM" id="SSF102114">
    <property type="entry name" value="Radical SAM enzymes"/>
    <property type="match status" value="1"/>
</dbReference>
<dbReference type="EMBL" id="JAGUCO010000003">
    <property type="protein sequence ID" value="MBS2097845.1"/>
    <property type="molecule type" value="Genomic_DNA"/>
</dbReference>
<dbReference type="Pfam" id="PF04055">
    <property type="entry name" value="Radical_SAM"/>
    <property type="match status" value="1"/>
</dbReference>
<dbReference type="InterPro" id="IPR013785">
    <property type="entry name" value="Aldolase_TIM"/>
</dbReference>
<accession>A0ABS5JSJ6</accession>
<comment type="cofactor">
    <cofactor evidence="1">
        <name>[4Fe-4S] cluster</name>
        <dbReference type="ChEBI" id="CHEBI:49883"/>
    </cofactor>
</comment>
<keyword evidence="3" id="KW-0479">Metal-binding</keyword>
<name>A0ABS5JSJ6_9BACT</name>
<dbReference type="SFLD" id="SFLDS00029">
    <property type="entry name" value="Radical_SAM"/>
    <property type="match status" value="1"/>
</dbReference>
<dbReference type="Gene3D" id="3.20.20.70">
    <property type="entry name" value="Aldolase class I"/>
    <property type="match status" value="1"/>
</dbReference>
<dbReference type="CDD" id="cd01335">
    <property type="entry name" value="Radical_SAM"/>
    <property type="match status" value="1"/>
</dbReference>
<protein>
    <submittedName>
        <fullName evidence="7">Radical SAM protein</fullName>
    </submittedName>
</protein>
<keyword evidence="2" id="KW-0949">S-adenosyl-L-methionine</keyword>
<keyword evidence="8" id="KW-1185">Reference proteome</keyword>
<dbReference type="PROSITE" id="PS51918">
    <property type="entry name" value="RADICAL_SAM"/>
    <property type="match status" value="1"/>
</dbReference>
<dbReference type="InterPro" id="IPR058240">
    <property type="entry name" value="rSAM_sf"/>
</dbReference>
<comment type="caution">
    <text evidence="7">The sequence shown here is derived from an EMBL/GenBank/DDBJ whole genome shotgun (WGS) entry which is preliminary data.</text>
</comment>
<dbReference type="InterPro" id="IPR007197">
    <property type="entry name" value="rSAM"/>
</dbReference>
<dbReference type="PANTHER" id="PTHR43288">
    <property type="entry name" value="BIOTIN SYNTHASE-RELATED PROTEIN, RADICAL SAM SUPERFAMILY"/>
    <property type="match status" value="1"/>
</dbReference>
<reference evidence="7 8" key="1">
    <citation type="journal article" date="2015" name="Int. J. Syst. Evol. Microbiol.">
        <title>Carboxylicivirga linearis sp. nov., isolated from a sea cucumber culture pond.</title>
        <authorList>
            <person name="Wang F.Q."/>
            <person name="Zhou Y.X."/>
            <person name="Lin X.Z."/>
            <person name="Chen G.J."/>
            <person name="Du Z.J."/>
        </authorList>
    </citation>
    <scope>NUCLEOTIDE SEQUENCE [LARGE SCALE GENOMIC DNA]</scope>
    <source>
        <strain evidence="7 8">FB218</strain>
    </source>
</reference>
<dbReference type="RefSeq" id="WP_212214827.1">
    <property type="nucleotide sequence ID" value="NZ_JAGUCO010000003.1"/>
</dbReference>